<comment type="function">
    <text evidence="1">Involved in the modulation of the specificity of the ClpAP-mediated ATP-dependent protein degradation.</text>
</comment>
<evidence type="ECO:0000313" key="3">
    <source>
        <dbReference type="EMBL" id="PJF47718.1"/>
    </source>
</evidence>
<feature type="domain" description="Adaptor protein ClpS core" evidence="2">
    <location>
        <begin position="27"/>
        <end position="104"/>
    </location>
</feature>
<name>A0A2M8QD74_9CHLR</name>
<gene>
    <name evidence="1" type="primary">clpS</name>
    <name evidence="3" type="ORF">CUN48_07260</name>
</gene>
<reference evidence="3 4" key="1">
    <citation type="submission" date="2017-11" db="EMBL/GenBank/DDBJ databases">
        <title>Evolution of Phototrophy in the Chloroflexi Phylum Driven by Horizontal Gene Transfer.</title>
        <authorList>
            <person name="Ward L.M."/>
            <person name="Hemp J."/>
            <person name="Shih P.M."/>
            <person name="Mcglynn S.E."/>
            <person name="Fischer W."/>
        </authorList>
    </citation>
    <scope>NUCLEOTIDE SEQUENCE [LARGE SCALE GENOMIC DNA]</scope>
    <source>
        <strain evidence="3">JP3_7</strain>
    </source>
</reference>
<dbReference type="GO" id="GO:0006508">
    <property type="term" value="P:proteolysis"/>
    <property type="evidence" value="ECO:0007669"/>
    <property type="project" value="UniProtKB-UniRule"/>
</dbReference>
<dbReference type="PANTHER" id="PTHR33473">
    <property type="entry name" value="ATP-DEPENDENT CLP PROTEASE ADAPTER PROTEIN CLPS1, CHLOROPLASTIC"/>
    <property type="match status" value="1"/>
</dbReference>
<dbReference type="AlphaFoldDB" id="A0A2M8QD74"/>
<sequence>MDEPIRLPNRERESETDVIADEMVWVEPPWRVLIHNDDVTTFEFVERMLQTIFKLSREIAEHIAWLTHTEGIALVCVRPRSEAERLVGQAIFAARLEGFPLMLTCEPDE</sequence>
<accession>A0A2M8QD74</accession>
<dbReference type="GO" id="GO:0030163">
    <property type="term" value="P:protein catabolic process"/>
    <property type="evidence" value="ECO:0007669"/>
    <property type="project" value="InterPro"/>
</dbReference>
<dbReference type="SUPFAM" id="SSF54736">
    <property type="entry name" value="ClpS-like"/>
    <property type="match status" value="1"/>
</dbReference>
<comment type="similarity">
    <text evidence="1">Belongs to the ClpS family.</text>
</comment>
<evidence type="ECO:0000256" key="1">
    <source>
        <dbReference type="HAMAP-Rule" id="MF_00302"/>
    </source>
</evidence>
<evidence type="ECO:0000259" key="2">
    <source>
        <dbReference type="Pfam" id="PF02617"/>
    </source>
</evidence>
<comment type="subunit">
    <text evidence="1">Binds to the N-terminal domain of the chaperone ClpA.</text>
</comment>
<dbReference type="Pfam" id="PF02617">
    <property type="entry name" value="ClpS"/>
    <property type="match status" value="1"/>
</dbReference>
<dbReference type="InterPro" id="IPR003769">
    <property type="entry name" value="ClpS_core"/>
</dbReference>
<comment type="caution">
    <text evidence="3">The sequence shown here is derived from an EMBL/GenBank/DDBJ whole genome shotgun (WGS) entry which is preliminary data.</text>
</comment>
<dbReference type="HAMAP" id="MF_00302">
    <property type="entry name" value="ClpS"/>
    <property type="match status" value="1"/>
</dbReference>
<dbReference type="EMBL" id="PGTN01000037">
    <property type="protein sequence ID" value="PJF47718.1"/>
    <property type="molecule type" value="Genomic_DNA"/>
</dbReference>
<dbReference type="InterPro" id="IPR022935">
    <property type="entry name" value="ClpS"/>
</dbReference>
<dbReference type="PANTHER" id="PTHR33473:SF19">
    <property type="entry name" value="ATP-DEPENDENT CLP PROTEASE ADAPTER PROTEIN CLPS"/>
    <property type="match status" value="1"/>
</dbReference>
<dbReference type="InterPro" id="IPR014719">
    <property type="entry name" value="Ribosomal_bL12_C/ClpS-like"/>
</dbReference>
<protein>
    <recommendedName>
        <fullName evidence="1">ATP-dependent Clp protease adapter protein ClpS</fullName>
    </recommendedName>
</protein>
<organism evidence="3 4">
    <name type="scientific">Candidatus Thermofonsia Clade 3 bacterium</name>
    <dbReference type="NCBI Taxonomy" id="2364212"/>
    <lineage>
        <taxon>Bacteria</taxon>
        <taxon>Bacillati</taxon>
        <taxon>Chloroflexota</taxon>
        <taxon>Candidatus Thermofontia</taxon>
        <taxon>Candidatus Thermofonsia Clade 3</taxon>
    </lineage>
</organism>
<evidence type="ECO:0000313" key="4">
    <source>
        <dbReference type="Proteomes" id="UP000230790"/>
    </source>
</evidence>
<dbReference type="Proteomes" id="UP000230790">
    <property type="component" value="Unassembled WGS sequence"/>
</dbReference>
<proteinExistence type="inferred from homology"/>
<dbReference type="Gene3D" id="3.30.1390.10">
    <property type="match status" value="1"/>
</dbReference>